<dbReference type="PANTHER" id="PTHR30270:SF0">
    <property type="entry name" value="THIAMINE-MONOPHOSPHATE KINASE"/>
    <property type="match status" value="1"/>
</dbReference>
<comment type="caution">
    <text evidence="4">The sequence shown here is derived from an EMBL/GenBank/DDBJ whole genome shotgun (WGS) entry which is preliminary data.</text>
</comment>
<dbReference type="CDD" id="cd02194">
    <property type="entry name" value="ThiL"/>
    <property type="match status" value="1"/>
</dbReference>
<feature type="binding site" evidence="2">
    <location>
        <position position="78"/>
    </location>
    <ligand>
        <name>Mg(2+)</name>
        <dbReference type="ChEBI" id="CHEBI:18420"/>
        <label>3</label>
    </ligand>
</feature>
<keyword evidence="2" id="KW-0067">ATP-binding</keyword>
<feature type="binding site" evidence="2">
    <location>
        <position position="314"/>
    </location>
    <ligand>
        <name>substrate</name>
    </ligand>
</feature>
<gene>
    <name evidence="2 4" type="primary">thiL</name>
    <name evidence="4" type="ORF">GWK41_00575</name>
</gene>
<feature type="binding site" evidence="2">
    <location>
        <position position="49"/>
    </location>
    <ligand>
        <name>Mg(2+)</name>
        <dbReference type="ChEBI" id="CHEBI:18420"/>
        <label>1</label>
    </ligand>
</feature>
<feature type="binding site" evidence="2">
    <location>
        <position position="48"/>
    </location>
    <ligand>
        <name>Mg(2+)</name>
        <dbReference type="ChEBI" id="CHEBI:18420"/>
        <label>1</label>
    </ligand>
</feature>
<feature type="binding site" evidence="2">
    <location>
        <position position="108"/>
    </location>
    <ligand>
        <name>ATP</name>
        <dbReference type="ChEBI" id="CHEBI:30616"/>
    </ligand>
</feature>
<proteinExistence type="inferred from homology"/>
<feature type="binding site" evidence="2">
    <location>
        <position position="33"/>
    </location>
    <ligand>
        <name>Mg(2+)</name>
        <dbReference type="ChEBI" id="CHEBI:18420"/>
        <label>4</label>
    </ligand>
</feature>
<organism evidence="4 5">
    <name type="scientific">Persephonella atlantica</name>
    <dbReference type="NCBI Taxonomy" id="2699429"/>
    <lineage>
        <taxon>Bacteria</taxon>
        <taxon>Pseudomonadati</taxon>
        <taxon>Aquificota</taxon>
        <taxon>Aquificia</taxon>
        <taxon>Aquificales</taxon>
        <taxon>Hydrogenothermaceae</taxon>
        <taxon>Persephonella</taxon>
    </lineage>
</organism>
<dbReference type="EC" id="2.7.4.16" evidence="2"/>
<evidence type="ECO:0000256" key="1">
    <source>
        <dbReference type="ARBA" id="ARBA00022977"/>
    </source>
</evidence>
<sequence>MEIRDLGEFGLIDRLTKILKIEDSSVVVGFGDDCSCVRISDQLVLFTSDVQIEGRHFVKALISPQDLGWRVVSVNVSDVVACGGKPRWGFISLAVPPELEFEYIEQVYKGMEEACQYYKMDIIGGNTSSSEIIIFDLFLTGITDRFVPRSGAKEGDYILLSGYTGLSRAGMELLQMKKDSYEDFENRLIKAHTKPVARTDLADRIKKFASSCIDVSDGLAGDLSHITHMSRVKAVLHREKLPVSPDLKIFCTKYKKDCLDYMLFGGEDYQLVFTVKEKHLSQFSDCFVIGKVEKGSGIFLKEGDNIKKISEKGYQHI</sequence>
<feature type="binding site" evidence="2">
    <location>
        <position position="47"/>
    </location>
    <ligand>
        <name>Mg(2+)</name>
        <dbReference type="ChEBI" id="CHEBI:18420"/>
        <label>4</label>
    </ligand>
</feature>
<dbReference type="InterPro" id="IPR036676">
    <property type="entry name" value="PurM-like_C_sf"/>
</dbReference>
<dbReference type="InterPro" id="IPR006283">
    <property type="entry name" value="ThiL-like"/>
</dbReference>
<keyword evidence="1 2" id="KW-0784">Thiamine biosynthesis</keyword>
<dbReference type="SUPFAM" id="SSF56042">
    <property type="entry name" value="PurM C-terminal domain-like"/>
    <property type="match status" value="1"/>
</dbReference>
<dbReference type="InterPro" id="IPR016188">
    <property type="entry name" value="PurM-like_N"/>
</dbReference>
<dbReference type="Pfam" id="PF00586">
    <property type="entry name" value="AIRS"/>
    <property type="match status" value="1"/>
</dbReference>
<comment type="pathway">
    <text evidence="2">Cofactor biosynthesis; thiamine diphosphate biosynthesis; thiamine diphosphate from thiamine phosphate: step 1/1.</text>
</comment>
<name>A0ABS1GF56_9AQUI</name>
<feature type="binding site" evidence="2">
    <location>
        <position position="33"/>
    </location>
    <ligand>
        <name>Mg(2+)</name>
        <dbReference type="ChEBI" id="CHEBI:18420"/>
        <label>3</label>
    </ligand>
</feature>
<dbReference type="Gene3D" id="3.90.650.10">
    <property type="entry name" value="PurM-like C-terminal domain"/>
    <property type="match status" value="1"/>
</dbReference>
<dbReference type="InterPro" id="IPR036921">
    <property type="entry name" value="PurM-like_N_sf"/>
</dbReference>
<dbReference type="PANTHER" id="PTHR30270">
    <property type="entry name" value="THIAMINE-MONOPHOSPHATE KINASE"/>
    <property type="match status" value="1"/>
</dbReference>
<keyword evidence="5" id="KW-1185">Reference proteome</keyword>
<feature type="binding site" evidence="2">
    <location>
        <position position="214"/>
    </location>
    <ligand>
        <name>Mg(2+)</name>
        <dbReference type="ChEBI" id="CHEBI:18420"/>
        <label>3</label>
    </ligand>
</feature>
<evidence type="ECO:0000256" key="2">
    <source>
        <dbReference type="HAMAP-Rule" id="MF_02128"/>
    </source>
</evidence>
<feature type="binding site" evidence="2">
    <location>
        <position position="126"/>
    </location>
    <ligand>
        <name>Mg(2+)</name>
        <dbReference type="ChEBI" id="CHEBI:18420"/>
        <label>1</label>
    </ligand>
</feature>
<evidence type="ECO:0000313" key="5">
    <source>
        <dbReference type="Proteomes" id="UP000772812"/>
    </source>
</evidence>
<feature type="binding site" evidence="2">
    <location>
        <begin position="125"/>
        <end position="126"/>
    </location>
    <ligand>
        <name>ATP</name>
        <dbReference type="ChEBI" id="CHEBI:30616"/>
    </ligand>
</feature>
<comment type="miscellaneous">
    <text evidence="2">Reaction mechanism of ThiL seems to utilize a direct, inline transfer of the gamma-phosphate of ATP to TMP rather than a phosphorylated enzyme intermediate.</text>
</comment>
<dbReference type="SUPFAM" id="SSF55326">
    <property type="entry name" value="PurM N-terminal domain-like"/>
    <property type="match status" value="1"/>
</dbReference>
<dbReference type="EMBL" id="JAACYA010000001">
    <property type="protein sequence ID" value="MBK3331555.1"/>
    <property type="molecule type" value="Genomic_DNA"/>
</dbReference>
<feature type="binding site" evidence="2">
    <location>
        <position position="78"/>
    </location>
    <ligand>
        <name>Mg(2+)</name>
        <dbReference type="ChEBI" id="CHEBI:18420"/>
        <label>2</label>
    </ligand>
</feature>
<evidence type="ECO:0000313" key="4">
    <source>
        <dbReference type="EMBL" id="MBK3331555.1"/>
    </source>
</evidence>
<evidence type="ECO:0000259" key="3">
    <source>
        <dbReference type="Pfam" id="PF00586"/>
    </source>
</evidence>
<dbReference type="NCBIfam" id="TIGR01379">
    <property type="entry name" value="thiL"/>
    <property type="match status" value="1"/>
</dbReference>
<protein>
    <recommendedName>
        <fullName evidence="2">Thiamine-monophosphate kinase</fullName>
        <shortName evidence="2">TMP kinase</shortName>
        <shortName evidence="2">Thiamine-phosphate kinase</shortName>
        <ecNumber evidence="2">2.7.4.16</ecNumber>
    </recommendedName>
</protein>
<dbReference type="Proteomes" id="UP000772812">
    <property type="component" value="Unassembled WGS sequence"/>
</dbReference>
<feature type="domain" description="PurM-like N-terminal" evidence="3">
    <location>
        <begin position="31"/>
        <end position="142"/>
    </location>
</feature>
<keyword evidence="2 4" id="KW-0808">Transferase</keyword>
<comment type="function">
    <text evidence="2">Catalyzes the ATP-dependent phosphorylation of thiamine-monophosphate (TMP) to form thiamine-pyrophosphate (TPP), the active form of vitamin B1.</text>
</comment>
<keyword evidence="2" id="KW-0479">Metal-binding</keyword>
<feature type="binding site" evidence="2">
    <location>
        <position position="217"/>
    </location>
    <ligand>
        <name>Mg(2+)</name>
        <dbReference type="ChEBI" id="CHEBI:18420"/>
        <label>5</label>
    </ligand>
</feature>
<keyword evidence="2 4" id="KW-0418">Kinase</keyword>
<dbReference type="RefSeq" id="WP_200672973.1">
    <property type="nucleotide sequence ID" value="NZ_JAACYA010000001.1"/>
</dbReference>
<comment type="catalytic activity">
    <reaction evidence="2">
        <text>thiamine phosphate + ATP = thiamine diphosphate + ADP</text>
        <dbReference type="Rhea" id="RHEA:15913"/>
        <dbReference type="ChEBI" id="CHEBI:30616"/>
        <dbReference type="ChEBI" id="CHEBI:37575"/>
        <dbReference type="ChEBI" id="CHEBI:58937"/>
        <dbReference type="ChEBI" id="CHEBI:456216"/>
        <dbReference type="EC" id="2.7.4.16"/>
    </reaction>
</comment>
<keyword evidence="2" id="KW-0460">Magnesium</keyword>
<feature type="binding site" evidence="2">
    <location>
        <position position="149"/>
    </location>
    <ligand>
        <name>ATP</name>
        <dbReference type="ChEBI" id="CHEBI:30616"/>
    </ligand>
</feature>
<keyword evidence="2" id="KW-0547">Nucleotide-binding</keyword>
<dbReference type="HAMAP" id="MF_02128">
    <property type="entry name" value="TMP_kinase"/>
    <property type="match status" value="1"/>
</dbReference>
<dbReference type="GO" id="GO:0009030">
    <property type="term" value="F:thiamine-phosphate kinase activity"/>
    <property type="evidence" value="ECO:0007669"/>
    <property type="project" value="UniProtKB-EC"/>
</dbReference>
<feature type="binding site" evidence="2">
    <location>
        <position position="216"/>
    </location>
    <ligand>
        <name>ATP</name>
        <dbReference type="ChEBI" id="CHEBI:30616"/>
    </ligand>
</feature>
<feature type="binding site" evidence="2">
    <location>
        <position position="267"/>
    </location>
    <ligand>
        <name>substrate</name>
    </ligand>
</feature>
<reference evidence="4 5" key="1">
    <citation type="journal article" date="2021" name="Syst. Appl. Microbiol.">
        <title>Persephonella atlantica sp. nov.: How to adapt to physico-chemical gradients in high temperature hydrothermal habitats.</title>
        <authorList>
            <person name="Francois D.X."/>
            <person name="Godfroy A."/>
            <person name="Mathien C."/>
            <person name="Aube J."/>
            <person name="Cathalot C."/>
            <person name="Lesongeur F."/>
            <person name="L'Haridon S."/>
            <person name="Philippon X."/>
            <person name="Roussel E.G."/>
        </authorList>
    </citation>
    <scope>NUCLEOTIDE SEQUENCE [LARGE SCALE GENOMIC DNA]</scope>
    <source>
        <strain evidence="4 5">MO1340</strain>
    </source>
</reference>
<dbReference type="PIRSF" id="PIRSF005303">
    <property type="entry name" value="Thiam_monoph_kin"/>
    <property type="match status" value="1"/>
</dbReference>
<comment type="similarity">
    <text evidence="2">Belongs to the thiamine-monophosphate kinase family.</text>
</comment>
<accession>A0ABS1GF56</accession>
<feature type="binding site" evidence="2">
    <location>
        <position position="56"/>
    </location>
    <ligand>
        <name>substrate</name>
    </ligand>
</feature>
<feature type="binding site" evidence="2">
    <location>
        <position position="78"/>
    </location>
    <ligand>
        <name>Mg(2+)</name>
        <dbReference type="ChEBI" id="CHEBI:18420"/>
        <label>4</label>
    </ligand>
</feature>
<dbReference type="Gene3D" id="3.30.1330.10">
    <property type="entry name" value="PurM-like, N-terminal domain"/>
    <property type="match status" value="1"/>
</dbReference>
<feature type="binding site" evidence="2">
    <location>
        <position position="49"/>
    </location>
    <ligand>
        <name>Mg(2+)</name>
        <dbReference type="ChEBI" id="CHEBI:18420"/>
        <label>2</label>
    </ligand>
</feature>